<dbReference type="RefSeq" id="WP_264792270.1">
    <property type="nucleotide sequence ID" value="NZ_AP026867.1"/>
</dbReference>
<protein>
    <submittedName>
        <fullName evidence="4">NADAR family protein</fullName>
    </submittedName>
</protein>
<evidence type="ECO:0000256" key="2">
    <source>
        <dbReference type="ARBA" id="ARBA00000751"/>
    </source>
</evidence>
<dbReference type="KEGG" id="aup:AsAng_0017730"/>
<accession>A0A915YDH9</accession>
<comment type="catalytic activity">
    <reaction evidence="1">
        <text>5-amino-6-(5-phospho-D-ribosylamino)uracil + H2O = 5,6-diaminouracil + D-ribose 5-phosphate</text>
        <dbReference type="Rhea" id="RHEA:55020"/>
        <dbReference type="ChEBI" id="CHEBI:15377"/>
        <dbReference type="ChEBI" id="CHEBI:46252"/>
        <dbReference type="ChEBI" id="CHEBI:58453"/>
        <dbReference type="ChEBI" id="CHEBI:78346"/>
    </reaction>
</comment>
<dbReference type="SUPFAM" id="SSF143990">
    <property type="entry name" value="YbiA-like"/>
    <property type="match status" value="1"/>
</dbReference>
<comment type="catalytic activity">
    <reaction evidence="2">
        <text>2,5-diamino-6-hydroxy-4-(5-phosphoribosylamino)-pyrimidine + H2O = 2,5,6-triamino-4-hydroxypyrimidine + D-ribose 5-phosphate</text>
        <dbReference type="Rhea" id="RHEA:23436"/>
        <dbReference type="ChEBI" id="CHEBI:15377"/>
        <dbReference type="ChEBI" id="CHEBI:58614"/>
        <dbReference type="ChEBI" id="CHEBI:78346"/>
        <dbReference type="ChEBI" id="CHEBI:137796"/>
    </reaction>
</comment>
<evidence type="ECO:0000313" key="4">
    <source>
        <dbReference type="EMBL" id="BDS11062.1"/>
    </source>
</evidence>
<dbReference type="Proteomes" id="UP001060919">
    <property type="component" value="Chromosome"/>
</dbReference>
<dbReference type="AlphaFoldDB" id="A0A915YDH9"/>
<dbReference type="Gene3D" id="1.10.357.40">
    <property type="entry name" value="YbiA-like"/>
    <property type="match status" value="1"/>
</dbReference>
<name>A0A915YDH9_9BACT</name>
<dbReference type="EMBL" id="AP026867">
    <property type="protein sequence ID" value="BDS11062.1"/>
    <property type="molecule type" value="Genomic_DNA"/>
</dbReference>
<dbReference type="InterPro" id="IPR037238">
    <property type="entry name" value="YbiA-like_sf"/>
</dbReference>
<organism evidence="4 5">
    <name type="scientific">Aureispira anguillae</name>
    <dbReference type="NCBI Taxonomy" id="2864201"/>
    <lineage>
        <taxon>Bacteria</taxon>
        <taxon>Pseudomonadati</taxon>
        <taxon>Bacteroidota</taxon>
        <taxon>Saprospiria</taxon>
        <taxon>Saprospirales</taxon>
        <taxon>Saprospiraceae</taxon>
        <taxon>Aureispira</taxon>
    </lineage>
</organism>
<keyword evidence="5" id="KW-1185">Reference proteome</keyword>
<dbReference type="CDD" id="cd15457">
    <property type="entry name" value="NADAR"/>
    <property type="match status" value="1"/>
</dbReference>
<gene>
    <name evidence="4" type="ORF">AsAng_0017730</name>
</gene>
<feature type="domain" description="NADAR" evidence="3">
    <location>
        <begin position="41"/>
        <end position="148"/>
    </location>
</feature>
<proteinExistence type="predicted"/>
<dbReference type="Pfam" id="PF08719">
    <property type="entry name" value="NADAR"/>
    <property type="match status" value="1"/>
</dbReference>
<sequence length="182" mass="21322">MKDKFIFYSKSADKAPGEGKGEYTEDPYMYKGLASFTDWRKILGNFYECNFVYEGRTYKTVEHALQAKKFQAINQDLFESFALESESALSKGSGLDARKMRKTILLKETELTKWDKEKIAHINNMHYEKFTQCLKAKEVLLATKDAELWHYLMRVPKGKNLQRWTNLETLRTQLKEAVNKKP</sequence>
<dbReference type="InterPro" id="IPR012816">
    <property type="entry name" value="NADAR"/>
</dbReference>
<evidence type="ECO:0000256" key="1">
    <source>
        <dbReference type="ARBA" id="ARBA00000022"/>
    </source>
</evidence>
<evidence type="ECO:0000259" key="3">
    <source>
        <dbReference type="Pfam" id="PF08719"/>
    </source>
</evidence>
<evidence type="ECO:0000313" key="5">
    <source>
        <dbReference type="Proteomes" id="UP001060919"/>
    </source>
</evidence>
<reference evidence="4" key="1">
    <citation type="submission" date="2022-09" db="EMBL/GenBank/DDBJ databases">
        <title>Aureispira anguillicida sp. nov., isolated from Leptocephalus of Japanese eel Anguilla japonica.</title>
        <authorList>
            <person name="Yuasa K."/>
            <person name="Mekata T."/>
            <person name="Ikunari K."/>
        </authorList>
    </citation>
    <scope>NUCLEOTIDE SEQUENCE</scope>
    <source>
        <strain evidence="4">EL160426</strain>
    </source>
</reference>